<dbReference type="SUPFAM" id="SSF52343">
    <property type="entry name" value="Ferredoxin reductase-like, C-terminal NADP-linked domain"/>
    <property type="match status" value="1"/>
</dbReference>
<evidence type="ECO:0000256" key="4">
    <source>
        <dbReference type="ARBA" id="ARBA00022630"/>
    </source>
</evidence>
<dbReference type="InterPro" id="IPR017927">
    <property type="entry name" value="FAD-bd_FR_type"/>
</dbReference>
<keyword evidence="9" id="KW-0472">Membrane</keyword>
<dbReference type="InterPro" id="IPR039261">
    <property type="entry name" value="FNR_nucleotide-bd"/>
</dbReference>
<dbReference type="OrthoDB" id="432685at2759"/>
<reference evidence="13 14" key="1">
    <citation type="submission" date="2013-02" db="EMBL/GenBank/DDBJ databases">
        <title>Genome sequence of Candida maltosa Xu316, a potential industrial strain for xylitol and ethanol production.</title>
        <authorList>
            <person name="Yu J."/>
            <person name="Wang Q."/>
            <person name="Geng X."/>
            <person name="Bao W."/>
            <person name="He P."/>
            <person name="Cai J."/>
        </authorList>
    </citation>
    <scope>NUCLEOTIDE SEQUENCE [LARGE SCALE GENOMIC DNA]</scope>
    <source>
        <strain evidence="14">Xu316</strain>
    </source>
</reference>
<evidence type="ECO:0000256" key="2">
    <source>
        <dbReference type="ARBA" id="ARBA00004294"/>
    </source>
</evidence>
<feature type="domain" description="FAD-binding FR-type" evidence="12">
    <location>
        <begin position="152"/>
        <end position="291"/>
    </location>
</feature>
<evidence type="ECO:0000256" key="8">
    <source>
        <dbReference type="ARBA" id="ARBA00023128"/>
    </source>
</evidence>
<feature type="compositionally biased region" description="Basic and acidic residues" evidence="11">
    <location>
        <begin position="27"/>
        <end position="43"/>
    </location>
</feature>
<evidence type="ECO:0000256" key="3">
    <source>
        <dbReference type="ARBA" id="ARBA00006105"/>
    </source>
</evidence>
<feature type="compositionally biased region" description="Polar residues" evidence="11">
    <location>
        <begin position="44"/>
        <end position="56"/>
    </location>
</feature>
<evidence type="ECO:0000256" key="10">
    <source>
        <dbReference type="PIRSR" id="PIRSR601834-1"/>
    </source>
</evidence>
<dbReference type="PANTHER" id="PTHR19370:SF189">
    <property type="entry name" value="CYTOCHROME C MITOCHONDRIAL IMPORT FACTOR CYC2"/>
    <property type="match status" value="1"/>
</dbReference>
<accession>M3INL3</accession>
<protein>
    <submittedName>
        <fullName evidence="13">Cytochrome c assembly flavoprotein, putative</fullName>
    </submittedName>
</protein>
<comment type="caution">
    <text evidence="13">The sequence shown here is derived from an EMBL/GenBank/DDBJ whole genome shotgun (WGS) entry which is preliminary data.</text>
</comment>
<comment type="subcellular location">
    <subcellularLocation>
        <location evidence="2">Mitochondrion outer membrane</location>
    </subcellularLocation>
</comment>
<sequence length="527" mass="60817">MLCLRSFRLATSNRGRLLSQIRFNTNKPEDESKKEVSSPKDESVQSFNIKQTTSKSAPAPMEGTGIEQLMTKNNKPYIPKLKHQRESFEYPGLPNQDEYTNHIKKQKTVTRWTRYVPKILTAIVVAWSGYTYYVWMSDSEEGEDSNDLLHPDEFHKFIVAHKEQIDDDHYLIELVPKFNRWEYSHGTDPDGKTVWNGDRFWSVEVKQPDINVVRSYTPLPLYFLQSEYTKRNETKPLLKVINPEIDVYDKNGRMCLYVKRYKDGEVSRYITDRKVGDELELRGPKIEYKFPYHPLKKLHQRPIFKDLPSKIEPDNTIESIKKENNLPDVDNIVFYAAGTGIAPILQLLLSNKPYMGHVDIHYSARSEHELGQGLSRFLLFLDKLDRINITNHYDNQPKTVLSKKDVIAPTEPNFITPKTIDEKAKYKTAEDIERLRAQAELQNSQESVPGKIVQTPQDRGEFYETAIEQATKTMSIPKKKPSLAIVCGPEGFVGYVAGPKDLVRDEQGEVKGLLGDKNWDNSNVFKL</sequence>
<name>M3INL3_CANMX</name>
<dbReference type="Pfam" id="PF00970">
    <property type="entry name" value="FAD_binding_6"/>
    <property type="match status" value="1"/>
</dbReference>
<keyword evidence="6 10" id="KW-0274">FAD</keyword>
<dbReference type="InterPro" id="IPR001834">
    <property type="entry name" value="CBR-like"/>
</dbReference>
<comment type="cofactor">
    <cofactor evidence="1 10">
        <name>FAD</name>
        <dbReference type="ChEBI" id="CHEBI:57692"/>
    </cofactor>
</comment>
<evidence type="ECO:0000256" key="9">
    <source>
        <dbReference type="ARBA" id="ARBA00023136"/>
    </source>
</evidence>
<keyword evidence="7" id="KW-0560">Oxidoreductase</keyword>
<evidence type="ECO:0000256" key="1">
    <source>
        <dbReference type="ARBA" id="ARBA00001974"/>
    </source>
</evidence>
<organism evidence="13 14">
    <name type="scientific">Candida maltosa (strain Xu316)</name>
    <name type="common">Yeast</name>
    <dbReference type="NCBI Taxonomy" id="1245528"/>
    <lineage>
        <taxon>Eukaryota</taxon>
        <taxon>Fungi</taxon>
        <taxon>Dikarya</taxon>
        <taxon>Ascomycota</taxon>
        <taxon>Saccharomycotina</taxon>
        <taxon>Pichiomycetes</taxon>
        <taxon>Debaryomycetaceae</taxon>
        <taxon>Candida/Lodderomyces clade</taxon>
        <taxon>Candida</taxon>
    </lineage>
</organism>
<evidence type="ECO:0000256" key="6">
    <source>
        <dbReference type="ARBA" id="ARBA00022827"/>
    </source>
</evidence>
<feature type="binding site" evidence="10">
    <location>
        <position position="259"/>
    </location>
    <ligand>
        <name>FAD</name>
        <dbReference type="ChEBI" id="CHEBI:57692"/>
    </ligand>
</feature>
<dbReference type="EMBL" id="AOGT01001317">
    <property type="protein sequence ID" value="EMG47996.1"/>
    <property type="molecule type" value="Genomic_DNA"/>
</dbReference>
<comment type="similarity">
    <text evidence="3">Belongs to the flavoprotein pyridine nucleotide cytochrome reductase family.</text>
</comment>
<proteinExistence type="inferred from homology"/>
<dbReference type="STRING" id="1245528.M3INL3"/>
<dbReference type="Gene3D" id="3.40.50.80">
    <property type="entry name" value="Nucleotide-binding domain of ferredoxin-NADP reductase (FNR) module"/>
    <property type="match status" value="1"/>
</dbReference>
<dbReference type="AlphaFoldDB" id="M3INL3"/>
<keyword evidence="5" id="KW-1000">Mitochondrion outer membrane</keyword>
<dbReference type="OMA" id="FPYHPLK"/>
<keyword evidence="14" id="KW-1185">Reference proteome</keyword>
<evidence type="ECO:0000256" key="7">
    <source>
        <dbReference type="ARBA" id="ARBA00023002"/>
    </source>
</evidence>
<evidence type="ECO:0000256" key="5">
    <source>
        <dbReference type="ARBA" id="ARBA00022787"/>
    </source>
</evidence>
<dbReference type="SUPFAM" id="SSF63380">
    <property type="entry name" value="Riboflavin synthase domain-like"/>
    <property type="match status" value="1"/>
</dbReference>
<dbReference type="CDD" id="cd06183">
    <property type="entry name" value="cyt_b5_reduct_like"/>
    <property type="match status" value="1"/>
</dbReference>
<dbReference type="GO" id="GO:0016491">
    <property type="term" value="F:oxidoreductase activity"/>
    <property type="evidence" value="ECO:0007669"/>
    <property type="project" value="UniProtKB-KW"/>
</dbReference>
<evidence type="ECO:0000256" key="11">
    <source>
        <dbReference type="SAM" id="MobiDB-lite"/>
    </source>
</evidence>
<dbReference type="Gene3D" id="2.40.30.10">
    <property type="entry name" value="Translation factors"/>
    <property type="match status" value="1"/>
</dbReference>
<evidence type="ECO:0000313" key="13">
    <source>
        <dbReference type="EMBL" id="EMG47996.1"/>
    </source>
</evidence>
<dbReference type="InterPro" id="IPR017938">
    <property type="entry name" value="Riboflavin_synthase-like_b-brl"/>
</dbReference>
<keyword evidence="8" id="KW-0496">Mitochondrion</keyword>
<feature type="region of interest" description="Disordered" evidence="11">
    <location>
        <begin position="24"/>
        <end position="63"/>
    </location>
</feature>
<evidence type="ECO:0000259" key="12">
    <source>
        <dbReference type="PROSITE" id="PS51384"/>
    </source>
</evidence>
<dbReference type="HOGENOM" id="CLU_555744_0_0_1"/>
<keyword evidence="4 10" id="KW-0285">Flavoprotein</keyword>
<dbReference type="PANTHER" id="PTHR19370">
    <property type="entry name" value="NADH-CYTOCHROME B5 REDUCTASE"/>
    <property type="match status" value="1"/>
</dbReference>
<dbReference type="GO" id="GO:0005741">
    <property type="term" value="C:mitochondrial outer membrane"/>
    <property type="evidence" value="ECO:0007669"/>
    <property type="project" value="UniProtKB-SubCell"/>
</dbReference>
<gene>
    <name evidence="13" type="ORF">G210_1513</name>
</gene>
<feature type="binding site" evidence="10">
    <location>
        <position position="267"/>
    </location>
    <ligand>
        <name>FAD</name>
        <dbReference type="ChEBI" id="CHEBI:57692"/>
    </ligand>
</feature>
<dbReference type="eggNOG" id="KOG0534">
    <property type="taxonomic scope" value="Eukaryota"/>
</dbReference>
<feature type="binding site" evidence="10">
    <location>
        <position position="266"/>
    </location>
    <ligand>
        <name>FAD</name>
        <dbReference type="ChEBI" id="CHEBI:57692"/>
    </ligand>
</feature>
<dbReference type="Proteomes" id="UP000011777">
    <property type="component" value="Unassembled WGS sequence"/>
</dbReference>
<dbReference type="InterPro" id="IPR008333">
    <property type="entry name" value="Cbr1-like_FAD-bd_dom"/>
</dbReference>
<evidence type="ECO:0000313" key="14">
    <source>
        <dbReference type="Proteomes" id="UP000011777"/>
    </source>
</evidence>
<dbReference type="PROSITE" id="PS51384">
    <property type="entry name" value="FAD_FR"/>
    <property type="match status" value="1"/>
</dbReference>